<comment type="caution">
    <text evidence="1">The sequence shown here is derived from an EMBL/GenBank/DDBJ whole genome shotgun (WGS) entry which is preliminary data.</text>
</comment>
<reference evidence="1" key="1">
    <citation type="submission" date="2023-02" db="EMBL/GenBank/DDBJ databases">
        <title>Tahibacter soli sp. nov. isolated from soil.</title>
        <authorList>
            <person name="Baek J.H."/>
            <person name="Lee J.K."/>
            <person name="Choi D.G."/>
            <person name="Jeon C.O."/>
        </authorList>
    </citation>
    <scope>NUCLEOTIDE SEQUENCE</scope>
    <source>
        <strain evidence="1">BL</strain>
    </source>
</reference>
<evidence type="ECO:0000313" key="2">
    <source>
        <dbReference type="Proteomes" id="UP001139971"/>
    </source>
</evidence>
<accession>A0A9X3YMT5</accession>
<dbReference type="Proteomes" id="UP001139971">
    <property type="component" value="Unassembled WGS sequence"/>
</dbReference>
<proteinExistence type="predicted"/>
<dbReference type="EMBL" id="JAOVZO020000018">
    <property type="protein sequence ID" value="MDC8014150.1"/>
    <property type="molecule type" value="Genomic_DNA"/>
</dbReference>
<protein>
    <submittedName>
        <fullName evidence="1">Uncharacterized protein</fullName>
    </submittedName>
</protein>
<sequence>MASPVRTYQSELHDKLGFFATWLPGEPIEIGDVGVFEGGRFRRMTSLEELGIASETAAIGATLDVQYTSTRGTAVNVPASAGVAGVATAEVTVDFSSSGAFLFHANGLQVHRLENRMAAAKAILEAHRRKAWEPEWLLVESLYAAKSATVVISEDSAAQLVLAASVAGPIGGLSLSDPKLGLKVVSTRGRLFHAVGAEGLRPLYSCLRVKDPLFGEPQVQPVRSARGIEAAAELVRPAIGDLLDA</sequence>
<keyword evidence="2" id="KW-1185">Reference proteome</keyword>
<dbReference type="RefSeq" id="WP_263541789.1">
    <property type="nucleotide sequence ID" value="NZ_JAOVZO020000018.1"/>
</dbReference>
<name>A0A9X3YMT5_9GAMM</name>
<organism evidence="1 2">
    <name type="scientific">Tahibacter soli</name>
    <dbReference type="NCBI Taxonomy" id="2983605"/>
    <lineage>
        <taxon>Bacteria</taxon>
        <taxon>Pseudomonadati</taxon>
        <taxon>Pseudomonadota</taxon>
        <taxon>Gammaproteobacteria</taxon>
        <taxon>Lysobacterales</taxon>
        <taxon>Rhodanobacteraceae</taxon>
        <taxon>Tahibacter</taxon>
    </lineage>
</organism>
<gene>
    <name evidence="1" type="ORF">OD750_016515</name>
</gene>
<dbReference type="AlphaFoldDB" id="A0A9X3YMT5"/>
<evidence type="ECO:0000313" key="1">
    <source>
        <dbReference type="EMBL" id="MDC8014150.1"/>
    </source>
</evidence>